<dbReference type="RefSeq" id="XP_070894574.1">
    <property type="nucleotide sequence ID" value="XM_071041500.1"/>
</dbReference>
<comment type="caution">
    <text evidence="1">The sequence shown here is derived from an EMBL/GenBank/DDBJ whole genome shotgun (WGS) entry which is preliminary data.</text>
</comment>
<name>A0ABR4JN57_9EURO</name>
<gene>
    <name evidence="1" type="ORF">BJX68DRAFT_245484</name>
</gene>
<protein>
    <submittedName>
        <fullName evidence="1">Uncharacterized protein</fullName>
    </submittedName>
</protein>
<evidence type="ECO:0000313" key="2">
    <source>
        <dbReference type="Proteomes" id="UP001610444"/>
    </source>
</evidence>
<sequence>MASAGTRPRRRRCSWATPALDTRRDEEAGLHIRQAGRQYLGLQFSTIIPVIHMSFFPLQFDFPIRLSFSTRDSPLLSA</sequence>
<reference evidence="1 2" key="1">
    <citation type="submission" date="2024-07" db="EMBL/GenBank/DDBJ databases">
        <title>Section-level genome sequencing and comparative genomics of Aspergillus sections Usti and Cavernicolus.</title>
        <authorList>
            <consortium name="Lawrence Berkeley National Laboratory"/>
            <person name="Nybo J.L."/>
            <person name="Vesth T.C."/>
            <person name="Theobald S."/>
            <person name="Frisvad J.C."/>
            <person name="Larsen T.O."/>
            <person name="Kjaerboelling I."/>
            <person name="Rothschild-Mancinelli K."/>
            <person name="Lyhne E.K."/>
            <person name="Kogle M.E."/>
            <person name="Barry K."/>
            <person name="Clum A."/>
            <person name="Na H."/>
            <person name="Ledsgaard L."/>
            <person name="Lin J."/>
            <person name="Lipzen A."/>
            <person name="Kuo A."/>
            <person name="Riley R."/>
            <person name="Mondo S."/>
            <person name="LaButti K."/>
            <person name="Haridas S."/>
            <person name="Pangalinan J."/>
            <person name="Salamov A.A."/>
            <person name="Simmons B.A."/>
            <person name="Magnuson J.K."/>
            <person name="Chen J."/>
            <person name="Drula E."/>
            <person name="Henrissat B."/>
            <person name="Wiebenga A."/>
            <person name="Lubbers R.J."/>
            <person name="Gomes A.C."/>
            <person name="Macurrencykelacurrency M.R."/>
            <person name="Stajich J."/>
            <person name="Grigoriev I.V."/>
            <person name="Mortensen U.H."/>
            <person name="De vries R.P."/>
            <person name="Baker S.E."/>
            <person name="Andersen M.R."/>
        </authorList>
    </citation>
    <scope>NUCLEOTIDE SEQUENCE [LARGE SCALE GENOMIC DNA]</scope>
    <source>
        <strain evidence="1 2">CBS 756.74</strain>
    </source>
</reference>
<organism evidence="1 2">
    <name type="scientific">Aspergillus pseudodeflectus</name>
    <dbReference type="NCBI Taxonomy" id="176178"/>
    <lineage>
        <taxon>Eukaryota</taxon>
        <taxon>Fungi</taxon>
        <taxon>Dikarya</taxon>
        <taxon>Ascomycota</taxon>
        <taxon>Pezizomycotina</taxon>
        <taxon>Eurotiomycetes</taxon>
        <taxon>Eurotiomycetidae</taxon>
        <taxon>Eurotiales</taxon>
        <taxon>Aspergillaceae</taxon>
        <taxon>Aspergillus</taxon>
        <taxon>Aspergillus subgen. Nidulantes</taxon>
    </lineage>
</organism>
<accession>A0ABR4JN57</accession>
<keyword evidence="2" id="KW-1185">Reference proteome</keyword>
<proteinExistence type="predicted"/>
<dbReference type="EMBL" id="JBFXLR010000057">
    <property type="protein sequence ID" value="KAL2841479.1"/>
    <property type="molecule type" value="Genomic_DNA"/>
</dbReference>
<dbReference type="GeneID" id="98156664"/>
<evidence type="ECO:0000313" key="1">
    <source>
        <dbReference type="EMBL" id="KAL2841479.1"/>
    </source>
</evidence>
<dbReference type="Proteomes" id="UP001610444">
    <property type="component" value="Unassembled WGS sequence"/>
</dbReference>